<reference evidence="1 2" key="1">
    <citation type="submission" date="2020-08" db="EMBL/GenBank/DDBJ databases">
        <title>Sequencing the genomes of 1000 actinobacteria strains.</title>
        <authorList>
            <person name="Klenk H.-P."/>
        </authorList>
    </citation>
    <scope>NUCLEOTIDE SEQUENCE [LARGE SCALE GENOMIC DNA]</scope>
    <source>
        <strain evidence="1 2">DSM 105784</strain>
    </source>
</reference>
<protein>
    <recommendedName>
        <fullName evidence="3">Diacylglycerol O-acyltransferase</fullName>
    </recommendedName>
</protein>
<sequence length="462" mass="49914">MSATQMTARRDDTTAGPVRIPVSDLDRMSGRERLVFVAGPMSVPPRQQLVDNLLAAAELGPQSRVGLQLNEAGDTWTYDRAGLREWCEGLVVEIPPITEDQVVDVLRDRIRDDATPPPFQLTIAGDFIVLRMTHLLGDINILFALFDIAIAAPGREFPSWLLKPEATAPLSLAVRETFGKNPLRVAKVLQSQRSRLGATSFGTTRRGATPLGAVPLGTARFDTTRFDTTPEARTQSSAVVPWQRHADLAYSRGTIQAARDLKSWVRTTPGSVTLATALLVAVRRALVAEGIPVRGESSLIYDSRRYLPDGVVTNGNFIAGLPVPAGLSDDPRQIAQIVKDNVDAASPLAAMLVGALRSRLTGRRFAKPPTTVAAAPAAHVVLTNLGVRRELDTAPWLVGKGEEQFAHWAEPSAPDDLVIGVLQLRGALQVTAFFHGNVFDAERVQAALDRAIGDPVSLLEQH</sequence>
<dbReference type="Proteomes" id="UP000536685">
    <property type="component" value="Unassembled WGS sequence"/>
</dbReference>
<organism evidence="1 2">
    <name type="scientific">Conyzicola lurida</name>
    <dbReference type="NCBI Taxonomy" id="1172621"/>
    <lineage>
        <taxon>Bacteria</taxon>
        <taxon>Bacillati</taxon>
        <taxon>Actinomycetota</taxon>
        <taxon>Actinomycetes</taxon>
        <taxon>Micrococcales</taxon>
        <taxon>Microbacteriaceae</taxon>
        <taxon>Conyzicola</taxon>
    </lineage>
</organism>
<keyword evidence="2" id="KW-1185">Reference proteome</keyword>
<evidence type="ECO:0000313" key="1">
    <source>
        <dbReference type="EMBL" id="MBB5845004.1"/>
    </source>
</evidence>
<dbReference type="AlphaFoldDB" id="A0A841ARV5"/>
<name>A0A841ARV5_9MICO</name>
<gene>
    <name evidence="1" type="ORF">HD599_003327</name>
</gene>
<proteinExistence type="predicted"/>
<accession>A0A841ARV5</accession>
<evidence type="ECO:0008006" key="3">
    <source>
        <dbReference type="Google" id="ProtNLM"/>
    </source>
</evidence>
<evidence type="ECO:0000313" key="2">
    <source>
        <dbReference type="Proteomes" id="UP000536685"/>
    </source>
</evidence>
<comment type="caution">
    <text evidence="1">The sequence shown here is derived from an EMBL/GenBank/DDBJ whole genome shotgun (WGS) entry which is preliminary data.</text>
</comment>
<dbReference type="EMBL" id="JACHMJ010000001">
    <property type="protein sequence ID" value="MBB5845004.1"/>
    <property type="molecule type" value="Genomic_DNA"/>
</dbReference>
<dbReference type="RefSeq" id="WP_184239735.1">
    <property type="nucleotide sequence ID" value="NZ_JACHMJ010000001.1"/>
</dbReference>